<keyword evidence="2" id="KW-1185">Reference proteome</keyword>
<dbReference type="Pfam" id="PF16993">
    <property type="entry name" value="Asp1"/>
    <property type="match status" value="1"/>
</dbReference>
<evidence type="ECO:0000313" key="1">
    <source>
        <dbReference type="EMBL" id="RKI87225.1"/>
    </source>
</evidence>
<organism evidence="1 2">
    <name type="scientific">Parablautia intestinalis</name>
    <dbReference type="NCBI Taxonomy" id="2320100"/>
    <lineage>
        <taxon>Bacteria</taxon>
        <taxon>Bacillati</taxon>
        <taxon>Bacillota</taxon>
        <taxon>Clostridia</taxon>
        <taxon>Lachnospirales</taxon>
        <taxon>Lachnospiraceae</taxon>
        <taxon>Parablautia</taxon>
    </lineage>
</organism>
<dbReference type="NCBIfam" id="TIGR03713">
    <property type="entry name" value="acc_sec_asp1"/>
    <property type="match status" value="1"/>
</dbReference>
<reference evidence="1 2" key="1">
    <citation type="submission" date="2018-09" db="EMBL/GenBank/DDBJ databases">
        <title>Murine metabolic-syndrome-specific gut microbial biobank.</title>
        <authorList>
            <person name="Liu C."/>
        </authorList>
    </citation>
    <scope>NUCLEOTIDE SEQUENCE [LARGE SCALE GENOMIC DNA]</scope>
    <source>
        <strain evidence="1 2">0.1xD8-82</strain>
    </source>
</reference>
<accession>A0A3A9ALM4</accession>
<proteinExistence type="predicted"/>
<dbReference type="OrthoDB" id="9767875at2"/>
<dbReference type="RefSeq" id="WP_120472284.1">
    <property type="nucleotide sequence ID" value="NZ_RAYQ01000044.1"/>
</dbReference>
<dbReference type="Proteomes" id="UP000280696">
    <property type="component" value="Unassembled WGS sequence"/>
</dbReference>
<dbReference type="GO" id="GO:0015031">
    <property type="term" value="P:protein transport"/>
    <property type="evidence" value="ECO:0007669"/>
    <property type="project" value="InterPro"/>
</dbReference>
<dbReference type="EMBL" id="RAYQ01000044">
    <property type="protein sequence ID" value="RKI87225.1"/>
    <property type="molecule type" value="Genomic_DNA"/>
</dbReference>
<protein>
    <submittedName>
        <fullName evidence="1">Accessory Sec system protein Asp1</fullName>
    </submittedName>
</protein>
<dbReference type="InterPro" id="IPR022372">
    <property type="entry name" value="Accessory_SS_Asp1"/>
</dbReference>
<sequence>MLHFIPAWYRPDTWHENEQKWYIRREHTEFDDTVKQVQLFHRNEVYPYQILLLGYSPNFRHFLHRQGVFHAPYWSCFDAIQEIMRKKAVPLSFHNLKWPAYTEFEYTPFVVTAFLKGEKYAQIEFGEDGNPIEIDMYKGGVICRRNIYDDRGFVSGTLLYKDGQPYYQDYLMENGIWKLRCFQNDGHVEVNPKYPEYRLFYQDYAEKKTFTSLRYDSLEQVIREVLQTYLELTREQDMFCIAMDERHAGLLKEVLKGRKTILSFFGNRYDFESHPLAARMASMADCVITDSQEHSEKIQSKAGDAIWKITDISPYDTRVDFGISQQLELQKILVPVDGIREEDFKLLIVTLAGYLKRNDTARVHLFTRQAEWDKKTRILEQVRIFLKEKGFIAEWGKEEKEEGLSENDIDREGAVQARFIVEQCVDELSVSKCMREQRILVDIRKSPALYLQIMAISVGIPQIVCENTQFVEDHGNGLILQNLCQLPDALAYYLDGLSNWNNAKIHAFEMGKKFSSEVLINKWKEVIDFVG</sequence>
<comment type="caution">
    <text evidence="1">The sequence shown here is derived from an EMBL/GenBank/DDBJ whole genome shotgun (WGS) entry which is preliminary data.</text>
</comment>
<evidence type="ECO:0000313" key="2">
    <source>
        <dbReference type="Proteomes" id="UP000280696"/>
    </source>
</evidence>
<gene>
    <name evidence="1" type="primary">asp1</name>
    <name evidence="1" type="ORF">D7V94_21330</name>
</gene>
<name>A0A3A9ALM4_9FIRM</name>
<dbReference type="AlphaFoldDB" id="A0A3A9ALM4"/>